<evidence type="ECO:0000313" key="2">
    <source>
        <dbReference type="Proteomes" id="UP000626242"/>
    </source>
</evidence>
<dbReference type="Pfam" id="PF13489">
    <property type="entry name" value="Methyltransf_23"/>
    <property type="match status" value="1"/>
</dbReference>
<dbReference type="Gene3D" id="3.40.50.150">
    <property type="entry name" value="Vaccinia Virus protein VP39"/>
    <property type="match status" value="1"/>
</dbReference>
<dbReference type="Proteomes" id="UP000626242">
    <property type="component" value="Unassembled WGS sequence"/>
</dbReference>
<dbReference type="PANTHER" id="PTHR43861">
    <property type="entry name" value="TRANS-ACONITATE 2-METHYLTRANSFERASE-RELATED"/>
    <property type="match status" value="1"/>
</dbReference>
<keyword evidence="1" id="KW-0808">Transferase</keyword>
<evidence type="ECO:0000313" key="1">
    <source>
        <dbReference type="EMBL" id="MBD8017362.1"/>
    </source>
</evidence>
<comment type="caution">
    <text evidence="1">The sequence shown here is derived from an EMBL/GenBank/DDBJ whole genome shotgun (WGS) entry which is preliminary data.</text>
</comment>
<name>A0ABR8WK92_9FLAO</name>
<dbReference type="GO" id="GO:0032259">
    <property type="term" value="P:methylation"/>
    <property type="evidence" value="ECO:0007669"/>
    <property type="project" value="UniProtKB-KW"/>
</dbReference>
<keyword evidence="1" id="KW-0489">Methyltransferase</keyword>
<dbReference type="InterPro" id="IPR029063">
    <property type="entry name" value="SAM-dependent_MTases_sf"/>
</dbReference>
<proteinExistence type="predicted"/>
<reference evidence="1 2" key="1">
    <citation type="submission" date="2020-08" db="EMBL/GenBank/DDBJ databases">
        <title>A Genomic Blueprint of the Chicken Gut Microbiome.</title>
        <authorList>
            <person name="Gilroy R."/>
            <person name="Ravi A."/>
            <person name="Getino M."/>
            <person name="Pursley I."/>
            <person name="Horton D.L."/>
            <person name="Alikhan N.-F."/>
            <person name="Baker D."/>
            <person name="Gharbi K."/>
            <person name="Hall N."/>
            <person name="Watson M."/>
            <person name="Adriaenssens E.M."/>
            <person name="Foster-Nyarko E."/>
            <person name="Jarju S."/>
            <person name="Secka A."/>
            <person name="Antonio M."/>
            <person name="Oren A."/>
            <person name="Chaudhuri R."/>
            <person name="La Ragione R.M."/>
            <person name="Hildebrand F."/>
            <person name="Pallen M.J."/>
        </authorList>
    </citation>
    <scope>NUCLEOTIDE SEQUENCE [LARGE SCALE GENOMIC DNA]</scope>
    <source>
        <strain evidence="1 2">Sa1CVA4</strain>
    </source>
</reference>
<dbReference type="RefSeq" id="WP_251832566.1">
    <property type="nucleotide sequence ID" value="NZ_JACSPS010000001.1"/>
</dbReference>
<dbReference type="GO" id="GO:0008168">
    <property type="term" value="F:methyltransferase activity"/>
    <property type="evidence" value="ECO:0007669"/>
    <property type="project" value="UniProtKB-KW"/>
</dbReference>
<organism evidence="1 2">
    <name type="scientific">Kaistella pullorum</name>
    <dbReference type="NCBI Taxonomy" id="2763074"/>
    <lineage>
        <taxon>Bacteria</taxon>
        <taxon>Pseudomonadati</taxon>
        <taxon>Bacteroidota</taxon>
        <taxon>Flavobacteriia</taxon>
        <taxon>Flavobacteriales</taxon>
        <taxon>Weeksellaceae</taxon>
        <taxon>Chryseobacterium group</taxon>
        <taxon>Kaistella</taxon>
    </lineage>
</organism>
<dbReference type="SUPFAM" id="SSF53335">
    <property type="entry name" value="S-adenosyl-L-methionine-dependent methyltransferases"/>
    <property type="match status" value="1"/>
</dbReference>
<gene>
    <name evidence="1" type="ORF">H9628_02655</name>
</gene>
<protein>
    <submittedName>
        <fullName evidence="1">Class I SAM-dependent methyltransferase</fullName>
    </submittedName>
</protein>
<accession>A0ABR8WK92</accession>
<keyword evidence="2" id="KW-1185">Reference proteome</keyword>
<dbReference type="CDD" id="cd02440">
    <property type="entry name" value="AdoMet_MTases"/>
    <property type="match status" value="1"/>
</dbReference>
<sequence>MKVKDHFLAQEYFDIEPTDTPGILKTNPIPADLEKYYESQEYISHHQDKGGIKEFIYKKVQQLNLNFKRNLLAKELFNKAKVLDYGCGAGEFLKFIESDFTTFGYEPNADARNFAAKKFSSTTIIDNIAQLENESLDAVTMWHVLEHIPNQDEILNLIAQKLKPNGLLVIAVPNHTSYDAKKYGEYWAAYDVPRHIYHFSKSGMERLMKNKKWNLKYTRPLLFDAFYISMLSEKYKKNPIFWLSGFIYGAISNFKAIKTGEFSSLIYVIRKNEKIDF</sequence>
<dbReference type="EMBL" id="JACSPS010000001">
    <property type="protein sequence ID" value="MBD8017362.1"/>
    <property type="molecule type" value="Genomic_DNA"/>
</dbReference>